<evidence type="ECO:0000313" key="10">
    <source>
        <dbReference type="Proteomes" id="UP000030661"/>
    </source>
</evidence>
<protein>
    <submittedName>
        <fullName evidence="9">DctM9 protein</fullName>
    </submittedName>
</protein>
<feature type="transmembrane region" description="Helical" evidence="7">
    <location>
        <begin position="267"/>
        <end position="291"/>
    </location>
</feature>
<feature type="transmembrane region" description="Helical" evidence="7">
    <location>
        <begin position="311"/>
        <end position="328"/>
    </location>
</feature>
<keyword evidence="4 7" id="KW-0812">Transmembrane</keyword>
<keyword evidence="3" id="KW-0997">Cell inner membrane</keyword>
<dbReference type="Proteomes" id="UP000030661">
    <property type="component" value="Unassembled WGS sequence"/>
</dbReference>
<evidence type="ECO:0000313" key="9">
    <source>
        <dbReference type="EMBL" id="GAK61142.1"/>
    </source>
</evidence>
<evidence type="ECO:0000256" key="1">
    <source>
        <dbReference type="ARBA" id="ARBA00004429"/>
    </source>
</evidence>
<sequence>MIPLIAIVFFLTLALGFPVAFCLGLTALAGLLWADVPLMLIAQRMFTGIDSFPLMAVPFFVLAGELMNKGGTTGRLIDFANVLVGRIRGGLAHTNIVASMFLAGISGSAVADASAMGTILIPGMTSKGYEKGFSAAVTAAASTMGPIIPPSIFMVIMGVTTGVSIGALFAAGLIPGVLLGFSMMGLSYYLALKHDYPRDEIPFSFSRLWKSLKFAGPALLAPVIILGGILGGVFTPTEAAVVVVFYAFFIGMVVYKELTWNKVIHVLISSGVTTAVLLFIIATANIFAWVLTSQQIPQRIAAGMLSITQNPYLILLLINIFLLFVGMVMEGGAAIIILAPTLMAVAQAVGITPIHFGFVMVLNIVVGLLTPPLGVCLFVVCGITDLSLTKLTRSVLPFLVLEILVLFLVTYFPGLIMFIPKLLGYV</sequence>
<dbReference type="GO" id="GO:0022857">
    <property type="term" value="F:transmembrane transporter activity"/>
    <property type="evidence" value="ECO:0007669"/>
    <property type="project" value="TreeGrafter"/>
</dbReference>
<keyword evidence="6 7" id="KW-0472">Membrane</keyword>
<dbReference type="PIRSF" id="PIRSF006066">
    <property type="entry name" value="HI0050"/>
    <property type="match status" value="1"/>
</dbReference>
<keyword evidence="10" id="KW-1185">Reference proteome</keyword>
<gene>
    <name evidence="9" type="ORF">U27_01040</name>
</gene>
<dbReference type="PANTHER" id="PTHR33362:SF3">
    <property type="entry name" value="SIALIC ACID TRAP TRANSPORTER PERMEASE PROTEIN SIAT"/>
    <property type="match status" value="1"/>
</dbReference>
<feature type="domain" description="TRAP C4-dicarboxylate transport system permease DctM subunit" evidence="8">
    <location>
        <begin position="7"/>
        <end position="415"/>
    </location>
</feature>
<feature type="transmembrane region" description="Helical" evidence="7">
    <location>
        <begin position="165"/>
        <end position="191"/>
    </location>
</feature>
<organism evidence="9">
    <name type="scientific">Vecturithrix granuli</name>
    <dbReference type="NCBI Taxonomy" id="1499967"/>
    <lineage>
        <taxon>Bacteria</taxon>
        <taxon>Candidatus Moduliflexota</taxon>
        <taxon>Candidatus Vecturitrichia</taxon>
        <taxon>Candidatus Vecturitrichales</taxon>
        <taxon>Candidatus Vecturitrichaceae</taxon>
        <taxon>Candidatus Vecturithrix</taxon>
    </lineage>
</organism>
<dbReference type="STRING" id="1499967.U27_01040"/>
<evidence type="ECO:0000256" key="7">
    <source>
        <dbReference type="SAM" id="Phobius"/>
    </source>
</evidence>
<feature type="transmembrane region" description="Helical" evidence="7">
    <location>
        <begin position="6"/>
        <end position="33"/>
    </location>
</feature>
<dbReference type="GO" id="GO:0005886">
    <property type="term" value="C:plasma membrane"/>
    <property type="evidence" value="ECO:0007669"/>
    <property type="project" value="UniProtKB-SubCell"/>
</dbReference>
<keyword evidence="5 7" id="KW-1133">Transmembrane helix</keyword>
<dbReference type="PANTHER" id="PTHR33362">
    <property type="entry name" value="SIALIC ACID TRAP TRANSPORTER PERMEASE PROTEIN SIAT-RELATED"/>
    <property type="match status" value="1"/>
</dbReference>
<name>A0A081C987_VECG1</name>
<dbReference type="NCBIfam" id="TIGR00786">
    <property type="entry name" value="dctM"/>
    <property type="match status" value="1"/>
</dbReference>
<dbReference type="EMBL" id="DF820477">
    <property type="protein sequence ID" value="GAK61142.1"/>
    <property type="molecule type" value="Genomic_DNA"/>
</dbReference>
<reference evidence="9" key="1">
    <citation type="journal article" date="2015" name="PeerJ">
        <title>First genomic representation of candidate bacterial phylum KSB3 points to enhanced environmental sensing as a trigger of wastewater bulking.</title>
        <authorList>
            <person name="Sekiguchi Y."/>
            <person name="Ohashi A."/>
            <person name="Parks D.H."/>
            <person name="Yamauchi T."/>
            <person name="Tyson G.W."/>
            <person name="Hugenholtz P."/>
        </authorList>
    </citation>
    <scope>NUCLEOTIDE SEQUENCE [LARGE SCALE GENOMIC DNA]</scope>
</reference>
<feature type="transmembrane region" description="Helical" evidence="7">
    <location>
        <begin position="212"/>
        <end position="233"/>
    </location>
</feature>
<dbReference type="eggNOG" id="COG1593">
    <property type="taxonomic scope" value="Bacteria"/>
</dbReference>
<dbReference type="HOGENOM" id="CLU_019824_4_1_0"/>
<feature type="transmembrane region" description="Helical" evidence="7">
    <location>
        <begin position="239"/>
        <end position="255"/>
    </location>
</feature>
<comment type="subcellular location">
    <subcellularLocation>
        <location evidence="1">Cell inner membrane</location>
        <topology evidence="1">Multi-pass membrane protein</topology>
    </subcellularLocation>
</comment>
<evidence type="ECO:0000259" key="8">
    <source>
        <dbReference type="Pfam" id="PF06808"/>
    </source>
</evidence>
<evidence type="ECO:0000256" key="5">
    <source>
        <dbReference type="ARBA" id="ARBA00022989"/>
    </source>
</evidence>
<feature type="transmembrane region" description="Helical" evidence="7">
    <location>
        <begin position="335"/>
        <end position="354"/>
    </location>
</feature>
<evidence type="ECO:0000256" key="3">
    <source>
        <dbReference type="ARBA" id="ARBA00022519"/>
    </source>
</evidence>
<feature type="transmembrane region" description="Helical" evidence="7">
    <location>
        <begin position="45"/>
        <end position="63"/>
    </location>
</feature>
<dbReference type="AlphaFoldDB" id="A0A081C987"/>
<accession>A0A081C987</accession>
<evidence type="ECO:0000256" key="6">
    <source>
        <dbReference type="ARBA" id="ARBA00023136"/>
    </source>
</evidence>
<dbReference type="Pfam" id="PF06808">
    <property type="entry name" value="DctM"/>
    <property type="match status" value="1"/>
</dbReference>
<dbReference type="InterPro" id="IPR010656">
    <property type="entry name" value="DctM"/>
</dbReference>
<evidence type="ECO:0000256" key="4">
    <source>
        <dbReference type="ARBA" id="ARBA00022692"/>
    </source>
</evidence>
<proteinExistence type="predicted"/>
<evidence type="ECO:0000256" key="2">
    <source>
        <dbReference type="ARBA" id="ARBA00022475"/>
    </source>
</evidence>
<feature type="transmembrane region" description="Helical" evidence="7">
    <location>
        <begin position="360"/>
        <end position="383"/>
    </location>
</feature>
<keyword evidence="2" id="KW-1003">Cell membrane</keyword>
<feature type="transmembrane region" description="Helical" evidence="7">
    <location>
        <begin position="133"/>
        <end position="159"/>
    </location>
</feature>
<dbReference type="InterPro" id="IPR004681">
    <property type="entry name" value="TRAP_DctM"/>
</dbReference>
<feature type="transmembrane region" description="Helical" evidence="7">
    <location>
        <begin position="395"/>
        <end position="419"/>
    </location>
</feature>